<dbReference type="InterPro" id="IPR033470">
    <property type="entry name" value="FakA-like_C"/>
</dbReference>
<dbReference type="Proteomes" id="UP001477672">
    <property type="component" value="Unassembled WGS sequence"/>
</dbReference>
<dbReference type="PANTHER" id="PTHR33434">
    <property type="entry name" value="DEGV DOMAIN-CONTAINING PROTEIN DR_1986-RELATED"/>
    <property type="match status" value="1"/>
</dbReference>
<dbReference type="Pfam" id="PF02734">
    <property type="entry name" value="Dak2"/>
    <property type="match status" value="1"/>
</dbReference>
<sequence>MITGAILRDSILSGANNLANQRARVDELNVFPVPDGDTGTNMSMTIGSARAELESLADDCTVETASKVVASAMLRGARGNSGVISSLLFRGFSKALKEKKTASAADLVAALQKGVEGAYKAVMKPTEGTMLTVARVASEEAAKADASAMTAAQMWELICNAAQTALDNTPNQLPVLKKAGVVDAGGQGLMCIFLGMLSVMRDGKFIQLEEAPAKKAKLSTDGADKGVYTDDLMTVEDIVNGYCTQFLVNKNENASSDKLRAFLESNGDSVVVIEDDEVINCHVHTQDPGKIISHALQYGYLTSFKIENMHEQFLARQKQGAGLRKQAQAEADSPANEFSYAAVDQSRDFGFVAVAAGDGLKAIFADLGVDAVVSGGQTMNPATEDIVAAVQSVPAKTVFVLPNNKNIIMAAEQAKKIADRAIVVLPTRTIPQGITAMLNFDPSLSADENNVNMMQAADHVATGLVTFAARDSDFDGKKIKKGEILALENGKLVATGTDITKTTYRLARSMCKKDTSFVTVISGCDVSEEDAERTAQMVQAKCPSGIEVTHLVGGQPVYYYIISVE</sequence>
<dbReference type="SMART" id="SM01120">
    <property type="entry name" value="Dak2"/>
    <property type="match status" value="1"/>
</dbReference>
<dbReference type="Pfam" id="PF21645">
    <property type="entry name" value="FakA-like_M"/>
    <property type="match status" value="1"/>
</dbReference>
<dbReference type="PANTHER" id="PTHR33434:SF4">
    <property type="entry name" value="PHOSPHATASE PROTEIN"/>
    <property type="match status" value="1"/>
</dbReference>
<dbReference type="Gene3D" id="1.25.40.340">
    <property type="match status" value="1"/>
</dbReference>
<comment type="caution">
    <text evidence="2">The sequence shown here is derived from an EMBL/GenBank/DDBJ whole genome shotgun (WGS) entry which is preliminary data.</text>
</comment>
<dbReference type="InterPro" id="IPR036117">
    <property type="entry name" value="DhaL_dom_sf"/>
</dbReference>
<organism evidence="2 3">
    <name type="scientific">Ruthenibacterium intestinale</name>
    <dbReference type="NCBI Taxonomy" id="3133163"/>
    <lineage>
        <taxon>Bacteria</taxon>
        <taxon>Bacillati</taxon>
        <taxon>Bacillota</taxon>
        <taxon>Clostridia</taxon>
        <taxon>Eubacteriales</taxon>
        <taxon>Oscillospiraceae</taxon>
        <taxon>Ruthenibacterium</taxon>
    </lineage>
</organism>
<dbReference type="SMART" id="SM01121">
    <property type="entry name" value="Dak1_2"/>
    <property type="match status" value="1"/>
</dbReference>
<dbReference type="RefSeq" id="WP_349215473.1">
    <property type="nucleotide sequence ID" value="NZ_JBBMFA010000080.1"/>
</dbReference>
<dbReference type="EMBL" id="JBBMFA010000080">
    <property type="protein sequence ID" value="MEQ2520037.1"/>
    <property type="molecule type" value="Genomic_DNA"/>
</dbReference>
<accession>A0ABV1GEF0</accession>
<protein>
    <submittedName>
        <fullName evidence="2">DAK2 domain-containing protein</fullName>
    </submittedName>
</protein>
<name>A0ABV1GEF0_9FIRM</name>
<proteinExistence type="predicted"/>
<dbReference type="InterPro" id="IPR050270">
    <property type="entry name" value="DegV_domain_contain"/>
</dbReference>
<gene>
    <name evidence="2" type="ORF">WMO24_06305</name>
</gene>
<dbReference type="PROSITE" id="PS51480">
    <property type="entry name" value="DHAL"/>
    <property type="match status" value="1"/>
</dbReference>
<dbReference type="InterPro" id="IPR019986">
    <property type="entry name" value="YloV-like"/>
</dbReference>
<reference evidence="2 3" key="1">
    <citation type="submission" date="2024-03" db="EMBL/GenBank/DDBJ databases">
        <title>Human intestinal bacterial collection.</title>
        <authorList>
            <person name="Pauvert C."/>
            <person name="Hitch T.C.A."/>
            <person name="Clavel T."/>
        </authorList>
    </citation>
    <scope>NUCLEOTIDE SEQUENCE [LARGE SCALE GENOMIC DNA]</scope>
    <source>
        <strain evidence="2 3">CLA-JM-H11</strain>
    </source>
</reference>
<dbReference type="Pfam" id="PF13684">
    <property type="entry name" value="FakA-like_C"/>
    <property type="match status" value="1"/>
</dbReference>
<feature type="domain" description="DhaL" evidence="1">
    <location>
        <begin position="5"/>
        <end position="198"/>
    </location>
</feature>
<dbReference type="NCBIfam" id="TIGR03599">
    <property type="entry name" value="YloV"/>
    <property type="match status" value="1"/>
</dbReference>
<evidence type="ECO:0000313" key="2">
    <source>
        <dbReference type="EMBL" id="MEQ2520037.1"/>
    </source>
</evidence>
<dbReference type="InterPro" id="IPR004007">
    <property type="entry name" value="DhaL_dom"/>
</dbReference>
<dbReference type="SUPFAM" id="SSF101473">
    <property type="entry name" value="DhaL-like"/>
    <property type="match status" value="1"/>
</dbReference>
<dbReference type="InterPro" id="IPR048394">
    <property type="entry name" value="FakA-like_M"/>
</dbReference>
<evidence type="ECO:0000259" key="1">
    <source>
        <dbReference type="PROSITE" id="PS51480"/>
    </source>
</evidence>
<evidence type="ECO:0000313" key="3">
    <source>
        <dbReference type="Proteomes" id="UP001477672"/>
    </source>
</evidence>
<keyword evidence="3" id="KW-1185">Reference proteome</keyword>